<evidence type="ECO:0000313" key="3">
    <source>
        <dbReference type="Proteomes" id="UP000287651"/>
    </source>
</evidence>
<name>A0A426ZCU8_ENSVE</name>
<protein>
    <submittedName>
        <fullName evidence="2">Uncharacterized protein</fullName>
    </submittedName>
</protein>
<reference evidence="2 3" key="1">
    <citation type="journal article" date="2014" name="Agronomy (Basel)">
        <title>A Draft Genome Sequence for Ensete ventricosum, the Drought-Tolerant Tree Against Hunger.</title>
        <authorList>
            <person name="Harrison J."/>
            <person name="Moore K.A."/>
            <person name="Paszkiewicz K."/>
            <person name="Jones T."/>
            <person name="Grant M."/>
            <person name="Ambacheew D."/>
            <person name="Muzemil S."/>
            <person name="Studholme D.J."/>
        </authorList>
    </citation>
    <scope>NUCLEOTIDE SEQUENCE [LARGE SCALE GENOMIC DNA]</scope>
</reference>
<feature type="coiled-coil region" evidence="1">
    <location>
        <begin position="106"/>
        <end position="147"/>
    </location>
</feature>
<keyword evidence="1" id="KW-0175">Coiled coil</keyword>
<sequence>MKELCAIQLGKDEATVDYHAIRASEQLERASDVPLEVDLTQMAHGGQVWLDDEASTTYIHAMQIPRLAGDMYTLSSEVLMARATKALVLIALLHGSNGLGTRCRQLADALERLADSEGQLRKVRTQVREMEDELLKLTRAMDALRVDLPKQAVEEYKNRPDLRWDSTV</sequence>
<dbReference type="AlphaFoldDB" id="A0A426ZCU8"/>
<dbReference type="EMBL" id="AMZH03007233">
    <property type="protein sequence ID" value="RRT61825.1"/>
    <property type="molecule type" value="Genomic_DNA"/>
</dbReference>
<evidence type="ECO:0000256" key="1">
    <source>
        <dbReference type="SAM" id="Coils"/>
    </source>
</evidence>
<evidence type="ECO:0000313" key="2">
    <source>
        <dbReference type="EMBL" id="RRT61825.1"/>
    </source>
</evidence>
<gene>
    <name evidence="2" type="ORF">B296_00008693</name>
</gene>
<accession>A0A426ZCU8</accession>
<comment type="caution">
    <text evidence="2">The sequence shown here is derived from an EMBL/GenBank/DDBJ whole genome shotgun (WGS) entry which is preliminary data.</text>
</comment>
<organism evidence="2 3">
    <name type="scientific">Ensete ventricosum</name>
    <name type="common">Abyssinian banana</name>
    <name type="synonym">Musa ensete</name>
    <dbReference type="NCBI Taxonomy" id="4639"/>
    <lineage>
        <taxon>Eukaryota</taxon>
        <taxon>Viridiplantae</taxon>
        <taxon>Streptophyta</taxon>
        <taxon>Embryophyta</taxon>
        <taxon>Tracheophyta</taxon>
        <taxon>Spermatophyta</taxon>
        <taxon>Magnoliopsida</taxon>
        <taxon>Liliopsida</taxon>
        <taxon>Zingiberales</taxon>
        <taxon>Musaceae</taxon>
        <taxon>Ensete</taxon>
    </lineage>
</organism>
<dbReference type="Proteomes" id="UP000287651">
    <property type="component" value="Unassembled WGS sequence"/>
</dbReference>
<proteinExistence type="predicted"/>